<reference evidence="3" key="1">
    <citation type="submission" date="2023-05" db="EMBL/GenBank/DDBJ databases">
        <authorList>
            <person name="Zhang X."/>
        </authorList>
    </citation>
    <scope>NUCLEOTIDE SEQUENCE</scope>
    <source>
        <strain evidence="3">YF14B1</strain>
    </source>
</reference>
<proteinExistence type="predicted"/>
<dbReference type="EMBL" id="JASJOS010000033">
    <property type="protein sequence ID" value="MDJ1486289.1"/>
    <property type="molecule type" value="Genomic_DNA"/>
</dbReference>
<evidence type="ECO:0000259" key="2">
    <source>
        <dbReference type="Pfam" id="PF18962"/>
    </source>
</evidence>
<evidence type="ECO:0000313" key="3">
    <source>
        <dbReference type="EMBL" id="MDJ1486289.1"/>
    </source>
</evidence>
<evidence type="ECO:0000256" key="1">
    <source>
        <dbReference type="SAM" id="SignalP"/>
    </source>
</evidence>
<feature type="signal peptide" evidence="1">
    <location>
        <begin position="1"/>
        <end position="22"/>
    </location>
</feature>
<dbReference type="Pfam" id="PF18962">
    <property type="entry name" value="Por_Secre_tail"/>
    <property type="match status" value="1"/>
</dbReference>
<dbReference type="Proteomes" id="UP001241110">
    <property type="component" value="Unassembled WGS sequence"/>
</dbReference>
<accession>A0AAE3UE00</accession>
<comment type="caution">
    <text evidence="3">The sequence shown here is derived from an EMBL/GenBank/DDBJ whole genome shotgun (WGS) entry which is preliminary data.</text>
</comment>
<dbReference type="InterPro" id="IPR026444">
    <property type="entry name" value="Secre_tail"/>
</dbReference>
<name>A0AAE3UE00_9BACT</name>
<gene>
    <name evidence="3" type="ORF">QNI16_37765</name>
</gene>
<sequence>MRRFLYATIFLLFYLSIWPARAQKEATIWYFGNHAGLDFSNGAPRVITNNAMNTTGGSAVMCDAQSGALLFYTNGYRIWNREHQPMKNADTTYPLDCPNGKSQAAMITPVPGSPGRYYVFSLHPPPGTIIDESYCSSGAGSQQANVLKYCMIDMAGDQGKGEVILPNKVLDTGLTEKMTAVRHANGRDYWLVTHQWQSNQFRSYLVSTQGVSEAVVTAIGSQHGSESFSFELSGQLKASPNGKKIAVSLPSFEAFTYPLELFDFDSQTGILSNLINLGDIIFQYGLSFSPDNSKLYAQSLSPWVKRPYELIVQYDLQAGDSSAIIASRMSIITGNPYTNIRDIAVQPYVAMQLAPDGKLYGIFSVTGEPDSRRMVVIANPNAKGFDCEVNAVSFNFPIKGYWAGLPNFMDGYFNNLTPQNPPEGNCATSNLVVSPNPTTGEISLRLDECNDPYQLRIYDMTGRLISIQDVSGGGLTNVRLDDFAKGLYILDLLFEEGKHRKIVKVVKQ</sequence>
<dbReference type="SUPFAM" id="SSF82171">
    <property type="entry name" value="DPP6 N-terminal domain-like"/>
    <property type="match status" value="1"/>
</dbReference>
<keyword evidence="1" id="KW-0732">Signal</keyword>
<feature type="chain" id="PRO_5042291249" evidence="1">
    <location>
        <begin position="23"/>
        <end position="508"/>
    </location>
</feature>
<evidence type="ECO:0000313" key="4">
    <source>
        <dbReference type="Proteomes" id="UP001241110"/>
    </source>
</evidence>
<dbReference type="NCBIfam" id="TIGR04183">
    <property type="entry name" value="Por_Secre_tail"/>
    <property type="match status" value="1"/>
</dbReference>
<organism evidence="3 4">
    <name type="scientific">Xanthocytophaga flava</name>
    <dbReference type="NCBI Taxonomy" id="3048013"/>
    <lineage>
        <taxon>Bacteria</taxon>
        <taxon>Pseudomonadati</taxon>
        <taxon>Bacteroidota</taxon>
        <taxon>Cytophagia</taxon>
        <taxon>Cytophagales</taxon>
        <taxon>Rhodocytophagaceae</taxon>
        <taxon>Xanthocytophaga</taxon>
    </lineage>
</organism>
<protein>
    <submittedName>
        <fullName evidence="3">T9SS type A sorting domain-containing protein</fullName>
    </submittedName>
</protein>
<dbReference type="RefSeq" id="WP_313989763.1">
    <property type="nucleotide sequence ID" value="NZ_JASJOS010000033.1"/>
</dbReference>
<feature type="domain" description="Secretion system C-terminal sorting" evidence="2">
    <location>
        <begin position="434"/>
        <end position="502"/>
    </location>
</feature>
<dbReference type="AlphaFoldDB" id="A0AAE3UE00"/>